<feature type="compositionally biased region" description="Low complexity" evidence="1">
    <location>
        <begin position="160"/>
        <end position="171"/>
    </location>
</feature>
<gene>
    <name evidence="2" type="ORF">AOQ84DRAFT_383982</name>
</gene>
<dbReference type="AlphaFoldDB" id="A0A8E2EMH6"/>
<feature type="region of interest" description="Disordered" evidence="1">
    <location>
        <begin position="268"/>
        <end position="298"/>
    </location>
</feature>
<dbReference type="EMBL" id="KV751170">
    <property type="protein sequence ID" value="OCL01208.1"/>
    <property type="molecule type" value="Genomic_DNA"/>
</dbReference>
<keyword evidence="3" id="KW-1185">Reference proteome</keyword>
<evidence type="ECO:0000313" key="3">
    <source>
        <dbReference type="Proteomes" id="UP000250140"/>
    </source>
</evidence>
<protein>
    <submittedName>
        <fullName evidence="2">Uncharacterized protein</fullName>
    </submittedName>
</protein>
<feature type="region of interest" description="Disordered" evidence="1">
    <location>
        <begin position="160"/>
        <end position="185"/>
    </location>
</feature>
<feature type="compositionally biased region" description="Basic residues" evidence="1">
    <location>
        <begin position="34"/>
        <end position="50"/>
    </location>
</feature>
<sequence>MTEQTYHERQKRNTKPPAHFIEDRTYLIQDASRTPKKQRTKGTKDKRPHKDRNTQNDSTILAIGPLDKARKAKENLFGEYMQQTTDAGLPSKAARKEMLFSEDLEKDILVSGGRPKLRGHGSRALSESFSVRPRPTIADKCANFIENLEKGTVPYPPLLSSPSFSTPSSDLGGNRDYGENAMDGPDENDHYGDCAASLPLAVQVLVDSLLADKALIAVQRRKIAQCRVKPLTRYTIKWAKERYRKDRVTIQNLFDGKIPVWLEQKIPQSVGEDGDGDVVDSSSEDCTVSTEPSEDGQD</sequence>
<feature type="region of interest" description="Disordered" evidence="1">
    <location>
        <begin position="1"/>
        <end position="58"/>
    </location>
</feature>
<name>A0A8E2EMH6_9PEZI</name>
<proteinExistence type="predicted"/>
<evidence type="ECO:0000256" key="1">
    <source>
        <dbReference type="SAM" id="MobiDB-lite"/>
    </source>
</evidence>
<dbReference type="Proteomes" id="UP000250140">
    <property type="component" value="Unassembled WGS sequence"/>
</dbReference>
<organism evidence="2 3">
    <name type="scientific">Glonium stellatum</name>
    <dbReference type="NCBI Taxonomy" id="574774"/>
    <lineage>
        <taxon>Eukaryota</taxon>
        <taxon>Fungi</taxon>
        <taxon>Dikarya</taxon>
        <taxon>Ascomycota</taxon>
        <taxon>Pezizomycotina</taxon>
        <taxon>Dothideomycetes</taxon>
        <taxon>Pleosporomycetidae</taxon>
        <taxon>Gloniales</taxon>
        <taxon>Gloniaceae</taxon>
        <taxon>Glonium</taxon>
    </lineage>
</organism>
<accession>A0A8E2EMH6</accession>
<evidence type="ECO:0000313" key="2">
    <source>
        <dbReference type="EMBL" id="OCL01208.1"/>
    </source>
</evidence>
<reference evidence="2 3" key="1">
    <citation type="journal article" date="2016" name="Nat. Commun.">
        <title>Ectomycorrhizal ecology is imprinted in the genome of the dominant symbiotic fungus Cenococcum geophilum.</title>
        <authorList>
            <consortium name="DOE Joint Genome Institute"/>
            <person name="Peter M."/>
            <person name="Kohler A."/>
            <person name="Ohm R.A."/>
            <person name="Kuo A."/>
            <person name="Krutzmann J."/>
            <person name="Morin E."/>
            <person name="Arend M."/>
            <person name="Barry K.W."/>
            <person name="Binder M."/>
            <person name="Choi C."/>
            <person name="Clum A."/>
            <person name="Copeland A."/>
            <person name="Grisel N."/>
            <person name="Haridas S."/>
            <person name="Kipfer T."/>
            <person name="LaButti K."/>
            <person name="Lindquist E."/>
            <person name="Lipzen A."/>
            <person name="Maire R."/>
            <person name="Meier B."/>
            <person name="Mihaltcheva S."/>
            <person name="Molinier V."/>
            <person name="Murat C."/>
            <person name="Poggeler S."/>
            <person name="Quandt C.A."/>
            <person name="Sperisen C."/>
            <person name="Tritt A."/>
            <person name="Tisserant E."/>
            <person name="Crous P.W."/>
            <person name="Henrissat B."/>
            <person name="Nehls U."/>
            <person name="Egli S."/>
            <person name="Spatafora J.W."/>
            <person name="Grigoriev I.V."/>
            <person name="Martin F.M."/>
        </authorList>
    </citation>
    <scope>NUCLEOTIDE SEQUENCE [LARGE SCALE GENOMIC DNA]</scope>
    <source>
        <strain evidence="2 3">CBS 207.34</strain>
    </source>
</reference>